<reference evidence="3 4" key="1">
    <citation type="journal article" date="2014" name="PLoS Genet.">
        <title>Phylogenetically driven sequencing of extremely halophilic archaea reveals strategies for static and dynamic osmo-response.</title>
        <authorList>
            <person name="Becker E.A."/>
            <person name="Seitzer P.M."/>
            <person name="Tritt A."/>
            <person name="Larsen D."/>
            <person name="Krusor M."/>
            <person name="Yao A.I."/>
            <person name="Wu D."/>
            <person name="Madern D."/>
            <person name="Eisen J.A."/>
            <person name="Darling A.E."/>
            <person name="Facciotti M.T."/>
        </authorList>
    </citation>
    <scope>NUCLEOTIDE SEQUENCE [LARGE SCALE GENOMIC DNA]</scope>
    <source>
        <strain evidence="3 4">JCM 13563</strain>
    </source>
</reference>
<dbReference type="InterPro" id="IPR058476">
    <property type="entry name" value="DUF8162"/>
</dbReference>
<dbReference type="STRING" id="1230457.C476_00827"/>
<comment type="caution">
    <text evidence="3">The sequence shown here is derived from an EMBL/GenBank/DDBJ whole genome shotgun (WGS) entry which is preliminary data.</text>
</comment>
<feature type="domain" description="DUF8162" evidence="2">
    <location>
        <begin position="1"/>
        <end position="148"/>
    </location>
</feature>
<keyword evidence="4" id="KW-1185">Reference proteome</keyword>
<dbReference type="eggNOG" id="arCOG10285">
    <property type="taxonomic scope" value="Archaea"/>
</dbReference>
<dbReference type="PATRIC" id="fig|1230457.4.peg.156"/>
<dbReference type="AlphaFoldDB" id="M0CRQ5"/>
<dbReference type="Proteomes" id="UP000011615">
    <property type="component" value="Unassembled WGS sequence"/>
</dbReference>
<name>M0CRQ5_9EURY</name>
<dbReference type="EMBL" id="AOIT01000010">
    <property type="protein sequence ID" value="ELZ25950.1"/>
    <property type="molecule type" value="Genomic_DNA"/>
</dbReference>
<feature type="transmembrane region" description="Helical" evidence="1">
    <location>
        <begin position="6"/>
        <end position="26"/>
    </location>
</feature>
<sequence length="150" mass="15755">MGWLIVIVGLLVPGLVATICWAPFLASKRLRSLFSRLPPFDSMGVTYVVVAITASLPYVLALVGVAATAGENAIWGPRILGVTLLLTVCYIVGIPLLGVFGLPRAGIDWDPTGYGISTWALLTAGAVWYAMLFAVPVTILGLVLSSPGGW</sequence>
<accession>M0CRQ5</accession>
<dbReference type="Pfam" id="PF26494">
    <property type="entry name" value="DUF8162"/>
    <property type="match status" value="1"/>
</dbReference>
<organism evidence="3 4">
    <name type="scientific">Natrinema limicola JCM 13563</name>
    <dbReference type="NCBI Taxonomy" id="1230457"/>
    <lineage>
        <taxon>Archaea</taxon>
        <taxon>Methanobacteriati</taxon>
        <taxon>Methanobacteriota</taxon>
        <taxon>Stenosarchaea group</taxon>
        <taxon>Halobacteria</taxon>
        <taxon>Halobacteriales</taxon>
        <taxon>Natrialbaceae</taxon>
        <taxon>Natrinema</taxon>
    </lineage>
</organism>
<keyword evidence="1" id="KW-1133">Transmembrane helix</keyword>
<keyword evidence="1" id="KW-0812">Transmembrane</keyword>
<evidence type="ECO:0000313" key="4">
    <source>
        <dbReference type="Proteomes" id="UP000011615"/>
    </source>
</evidence>
<feature type="transmembrane region" description="Helical" evidence="1">
    <location>
        <begin position="47"/>
        <end position="67"/>
    </location>
</feature>
<protein>
    <recommendedName>
        <fullName evidence="2">DUF8162 domain-containing protein</fullName>
    </recommendedName>
</protein>
<gene>
    <name evidence="3" type="ORF">C476_00827</name>
</gene>
<feature type="transmembrane region" description="Helical" evidence="1">
    <location>
        <begin position="79"/>
        <end position="102"/>
    </location>
</feature>
<proteinExistence type="predicted"/>
<keyword evidence="1" id="KW-0472">Membrane</keyword>
<feature type="transmembrane region" description="Helical" evidence="1">
    <location>
        <begin position="114"/>
        <end position="144"/>
    </location>
</feature>
<evidence type="ECO:0000259" key="2">
    <source>
        <dbReference type="Pfam" id="PF26494"/>
    </source>
</evidence>
<evidence type="ECO:0000256" key="1">
    <source>
        <dbReference type="SAM" id="Phobius"/>
    </source>
</evidence>
<evidence type="ECO:0000313" key="3">
    <source>
        <dbReference type="EMBL" id="ELZ25950.1"/>
    </source>
</evidence>